<gene>
    <name evidence="2" type="ORF">METUNv1_00433</name>
</gene>
<feature type="transmembrane region" description="Helical" evidence="1">
    <location>
        <begin position="126"/>
        <end position="148"/>
    </location>
</feature>
<keyword evidence="3" id="KW-1185">Reference proteome</keyword>
<evidence type="ECO:0000313" key="2">
    <source>
        <dbReference type="EMBL" id="EGK73260.1"/>
    </source>
</evidence>
<reference evidence="2 3" key="1">
    <citation type="journal article" date="2011" name="J. Bacteriol.">
        <title>Genome sequence of Methyloversatilis universalis FAM5T, a methylotrophic representative of the order Rhodocyclales.</title>
        <authorList>
            <person name="Kittichotirat W."/>
            <person name="Good N.M."/>
            <person name="Hall R."/>
            <person name="Bringel F."/>
            <person name="Lajus A."/>
            <person name="Medigue C."/>
            <person name="Smalley N.E."/>
            <person name="Beck D."/>
            <person name="Bumgarner R."/>
            <person name="Vuilleumier S."/>
            <person name="Kalyuzhnaya M.G."/>
        </authorList>
    </citation>
    <scope>NUCLEOTIDE SEQUENCE [LARGE SCALE GENOMIC DNA]</scope>
    <source>
        <strain evidence="3">ATCC BAA-1314 / JCM 13912 / FAM5</strain>
    </source>
</reference>
<protein>
    <submittedName>
        <fullName evidence="2">Uncharacterized protein</fullName>
    </submittedName>
</protein>
<keyword evidence="1" id="KW-0472">Membrane</keyword>
<accession>F5R8F7</accession>
<proteinExistence type="predicted"/>
<evidence type="ECO:0000256" key="1">
    <source>
        <dbReference type="SAM" id="Phobius"/>
    </source>
</evidence>
<feature type="transmembrane region" description="Helical" evidence="1">
    <location>
        <begin position="63"/>
        <end position="86"/>
    </location>
</feature>
<sequence length="207" mass="22515">MLFLESCILLVALGLSMLMRPWRMLAGPLAAPWAASLVLLSLLWVLPQALPAGISIQLSGACLLVLMFGWPLAVIELVLVALAVWMLGRLGFAAVLSQLVWVGLVPATLALGLGELLRRRLPSHPFIYVLGRGFIGTALCIFVAGAAYEVIHHLLDGVELEHALVARWLMAWGDAFLTGMLVAVFVAFVPEWLATWSDRRYLGPPPE</sequence>
<name>F5R8F7_METUF</name>
<dbReference type="AlphaFoldDB" id="F5R8F7"/>
<feature type="transmembrane region" description="Helical" evidence="1">
    <location>
        <begin position="36"/>
        <end position="56"/>
    </location>
</feature>
<dbReference type="RefSeq" id="WP_008058373.1">
    <property type="nucleotide sequence ID" value="NZ_AFHG01000029.1"/>
</dbReference>
<feature type="transmembrane region" description="Helical" evidence="1">
    <location>
        <begin position="168"/>
        <end position="190"/>
    </location>
</feature>
<comment type="caution">
    <text evidence="2">The sequence shown here is derived from an EMBL/GenBank/DDBJ whole genome shotgun (WGS) entry which is preliminary data.</text>
</comment>
<feature type="transmembrane region" description="Helical" evidence="1">
    <location>
        <begin position="92"/>
        <end position="114"/>
    </location>
</feature>
<keyword evidence="1" id="KW-1133">Transmembrane helix</keyword>
<keyword evidence="1" id="KW-0812">Transmembrane</keyword>
<dbReference type="Proteomes" id="UP000005019">
    <property type="component" value="Unassembled WGS sequence"/>
</dbReference>
<evidence type="ECO:0000313" key="3">
    <source>
        <dbReference type="Proteomes" id="UP000005019"/>
    </source>
</evidence>
<dbReference type="STRING" id="1000565.METUNv1_00433"/>
<dbReference type="EMBL" id="AFHG01000029">
    <property type="protein sequence ID" value="EGK73260.1"/>
    <property type="molecule type" value="Genomic_DNA"/>
</dbReference>
<dbReference type="eggNOG" id="COG3235">
    <property type="taxonomic scope" value="Bacteria"/>
</dbReference>
<organism evidence="2 3">
    <name type="scientific">Methyloversatilis universalis (strain ATCC BAA-1314 / DSM 25237 / JCM 13912 / CCUG 52030 / FAM5)</name>
    <dbReference type="NCBI Taxonomy" id="1000565"/>
    <lineage>
        <taxon>Bacteria</taxon>
        <taxon>Pseudomonadati</taxon>
        <taxon>Pseudomonadota</taxon>
        <taxon>Betaproteobacteria</taxon>
        <taxon>Nitrosomonadales</taxon>
        <taxon>Sterolibacteriaceae</taxon>
        <taxon>Methyloversatilis</taxon>
    </lineage>
</organism>